<evidence type="ECO:0000256" key="5">
    <source>
        <dbReference type="ARBA" id="ARBA00022741"/>
    </source>
</evidence>
<dbReference type="InterPro" id="IPR003593">
    <property type="entry name" value="AAA+_ATPase"/>
</dbReference>
<evidence type="ECO:0000256" key="9">
    <source>
        <dbReference type="SAM" id="MobiDB-lite"/>
    </source>
</evidence>
<feature type="transmembrane region" description="Helical" evidence="10">
    <location>
        <begin position="758"/>
        <end position="778"/>
    </location>
</feature>
<dbReference type="EMBL" id="JABXYR010000002">
    <property type="protein sequence ID" value="NWO23660.1"/>
    <property type="molecule type" value="Genomic_DNA"/>
</dbReference>
<feature type="transmembrane region" description="Helical" evidence="10">
    <location>
        <begin position="785"/>
        <end position="805"/>
    </location>
</feature>
<feature type="domain" description="ABC transporter" evidence="11">
    <location>
        <begin position="328"/>
        <end position="561"/>
    </location>
</feature>
<dbReference type="SUPFAM" id="SSF90123">
    <property type="entry name" value="ABC transporter transmembrane region"/>
    <property type="match status" value="2"/>
</dbReference>
<keyword evidence="6 13" id="KW-0067">ATP-binding</keyword>
<dbReference type="AlphaFoldDB" id="A0A7Y9B1B4"/>
<feature type="domain" description="ABC transporter" evidence="11">
    <location>
        <begin position="963"/>
        <end position="1175"/>
    </location>
</feature>
<dbReference type="InterPro" id="IPR003439">
    <property type="entry name" value="ABC_transporter-like_ATP-bd"/>
</dbReference>
<feature type="transmembrane region" description="Helical" evidence="10">
    <location>
        <begin position="156"/>
        <end position="176"/>
    </location>
</feature>
<dbReference type="GO" id="GO:0005737">
    <property type="term" value="C:cytoplasm"/>
    <property type="evidence" value="ECO:0007669"/>
    <property type="project" value="UniProtKB-ARBA"/>
</dbReference>
<evidence type="ECO:0000256" key="4">
    <source>
        <dbReference type="ARBA" id="ARBA00022692"/>
    </source>
</evidence>
<dbReference type="FunFam" id="3.40.50.300:FF:000604">
    <property type="entry name" value="ABC transporter B family member 28"/>
    <property type="match status" value="1"/>
</dbReference>
<evidence type="ECO:0000313" key="13">
    <source>
        <dbReference type="EMBL" id="NWO23660.1"/>
    </source>
</evidence>
<keyword evidence="4 10" id="KW-0812">Transmembrane</keyword>
<keyword evidence="5" id="KW-0547">Nucleotide-binding</keyword>
<evidence type="ECO:0000256" key="2">
    <source>
        <dbReference type="ARBA" id="ARBA00022448"/>
    </source>
</evidence>
<feature type="region of interest" description="Disordered" evidence="9">
    <location>
        <begin position="570"/>
        <end position="599"/>
    </location>
</feature>
<evidence type="ECO:0000256" key="3">
    <source>
        <dbReference type="ARBA" id="ARBA00022475"/>
    </source>
</evidence>
<dbReference type="InterPro" id="IPR011527">
    <property type="entry name" value="ABC1_TM_dom"/>
</dbReference>
<proteinExistence type="predicted"/>
<evidence type="ECO:0000256" key="1">
    <source>
        <dbReference type="ARBA" id="ARBA00004651"/>
    </source>
</evidence>
<dbReference type="SUPFAM" id="SSF52540">
    <property type="entry name" value="P-loop containing nucleoside triphosphate hydrolases"/>
    <property type="match status" value="2"/>
</dbReference>
<feature type="transmembrane region" description="Helical" evidence="10">
    <location>
        <begin position="265"/>
        <end position="283"/>
    </location>
</feature>
<dbReference type="SMART" id="SM00382">
    <property type="entry name" value="AAA"/>
    <property type="match status" value="2"/>
</dbReference>
<feature type="transmembrane region" description="Helical" evidence="10">
    <location>
        <begin position="683"/>
        <end position="701"/>
    </location>
</feature>
<feature type="compositionally biased region" description="Polar residues" evidence="9">
    <location>
        <begin position="590"/>
        <end position="599"/>
    </location>
</feature>
<keyword evidence="14" id="KW-1185">Reference proteome</keyword>
<dbReference type="GO" id="GO:0005886">
    <property type="term" value="C:plasma membrane"/>
    <property type="evidence" value="ECO:0007669"/>
    <property type="project" value="UniProtKB-SubCell"/>
</dbReference>
<protein>
    <submittedName>
        <fullName evidence="13">ATP-binding cassette domain-containing protein</fullName>
    </submittedName>
</protein>
<dbReference type="InterPro" id="IPR036640">
    <property type="entry name" value="ABC1_TM_sf"/>
</dbReference>
<dbReference type="GO" id="GO:0016887">
    <property type="term" value="F:ATP hydrolysis activity"/>
    <property type="evidence" value="ECO:0007669"/>
    <property type="project" value="InterPro"/>
</dbReference>
<evidence type="ECO:0000313" key="14">
    <source>
        <dbReference type="Proteomes" id="UP000526307"/>
    </source>
</evidence>
<feature type="transmembrane region" description="Helical" evidence="10">
    <location>
        <begin position="653"/>
        <end position="677"/>
    </location>
</feature>
<keyword evidence="8 10" id="KW-0472">Membrane</keyword>
<feature type="domain" description="ABC transmembrane type-1" evidence="12">
    <location>
        <begin position="21"/>
        <end position="297"/>
    </location>
</feature>
<dbReference type="PANTHER" id="PTHR24221:SF654">
    <property type="entry name" value="ATP-BINDING CASSETTE SUB-FAMILY B MEMBER 6"/>
    <property type="match status" value="1"/>
</dbReference>
<dbReference type="InterPro" id="IPR039421">
    <property type="entry name" value="Type_1_exporter"/>
</dbReference>
<dbReference type="CDD" id="cd18781">
    <property type="entry name" value="ABC_6TM_AarD_CydDC_like"/>
    <property type="match status" value="1"/>
</dbReference>
<dbReference type="PANTHER" id="PTHR24221">
    <property type="entry name" value="ATP-BINDING CASSETTE SUB-FAMILY B"/>
    <property type="match status" value="1"/>
</dbReference>
<evidence type="ECO:0000256" key="8">
    <source>
        <dbReference type="ARBA" id="ARBA00023136"/>
    </source>
</evidence>
<dbReference type="Pfam" id="PF00664">
    <property type="entry name" value="ABC_membrane"/>
    <property type="match status" value="2"/>
</dbReference>
<dbReference type="InterPro" id="IPR027417">
    <property type="entry name" value="P-loop_NTPase"/>
</dbReference>
<dbReference type="Gene3D" id="3.40.50.300">
    <property type="entry name" value="P-loop containing nucleotide triphosphate hydrolases"/>
    <property type="match status" value="2"/>
</dbReference>
<keyword evidence="3" id="KW-1003">Cell membrane</keyword>
<reference evidence="13 14" key="1">
    <citation type="submission" date="2020-06" db="EMBL/GenBank/DDBJ databases">
        <title>Mogibacterium timidum strain W9173 genomic sequence.</title>
        <authorList>
            <person name="Wade W.G."/>
            <person name="Johnston C.D."/>
            <person name="Chen T."/>
            <person name="Dewhirst F.E."/>
        </authorList>
    </citation>
    <scope>NUCLEOTIDE SEQUENCE [LARGE SCALE GENOMIC DNA]</scope>
    <source>
        <strain evidence="13 14">W9173</strain>
    </source>
</reference>
<gene>
    <name evidence="13" type="ORF">HW270_06240</name>
</gene>
<feature type="transmembrane region" description="Helical" evidence="10">
    <location>
        <begin position="240"/>
        <end position="259"/>
    </location>
</feature>
<keyword evidence="2" id="KW-0813">Transport</keyword>
<accession>A0A7Y9B1B4</accession>
<dbReference type="PROSITE" id="PS00211">
    <property type="entry name" value="ABC_TRANSPORTER_1"/>
    <property type="match status" value="2"/>
</dbReference>
<comment type="caution">
    <text evidence="13">The sequence shown here is derived from an EMBL/GenBank/DDBJ whole genome shotgun (WGS) entry which is preliminary data.</text>
</comment>
<name>A0A7Y9B1B4_9FIRM</name>
<evidence type="ECO:0000256" key="10">
    <source>
        <dbReference type="SAM" id="Phobius"/>
    </source>
</evidence>
<dbReference type="GO" id="GO:0034040">
    <property type="term" value="F:ATPase-coupled lipid transmembrane transporter activity"/>
    <property type="evidence" value="ECO:0007669"/>
    <property type="project" value="TreeGrafter"/>
</dbReference>
<sequence>MIKTRLLLLLQGAKRFIAMQVLWQWISLLAQIVLSYIAARILAGSFHVDSDFRLLIAVPICIAIRYICDIKYTKVSFLASSGIKRVLRTRIYEKMIRLGASYREQISTAEVVQMQGEGVKQLETYFGRYLSQLFYSVLAPLTLFCAIISFNMRAAIILLAIVPLIPVVMGLVMSVAKRILGHYFEIYYGLGDHFLERLSGMTTLKIYQADQAAADDMDREAEQFRRVTMKVLSMQLNSTVIMDLVAYGGAAVGIITALLQYRVGAISLTGMFLTILLAAEFFLPMRLLGSFFHIGMNGIKASDRIFAFLDLPEPDSDGQTLANGPLHISVKDLGFGYTDDRTVLEDISLDIPSGSFVSIVGVSGSGKSTIASILMGRHRRYSGSVAVNGIDLQELCEATLMEHITYIGTHSWIFKGTVREHLLEGNSDASDVDMLRALRQVNLLDFIESENGLDTELAADGANLSGGQRQRLALARALLHDTPVYIFDEATSNIDAESEQMILDVIHELAHTKSVLMISHRLANITTSDKIYMLEHGRIVESGTHRELLGNRGPYAKLYSEQAALESYVSSGSGSSKRSDSLTEPKAYNNGDNYTGLYNGNNPDDKRFKHMNTGTLNEPTDGTAHISKVLAPRRSGFRIMSELIGLIRPLRGVMLLGITLGVLGFLCAIFLTVIAGYALSTGIPRTLLICLMTIALLRGILHYGEQYCNHYIAFRILALIRHQTFAALRRLCPAKLEGRDKGDLLQIITSDIELLEVFFAHTISPIFIAFITSLFMIIFICRLNLAAGLVALISYLTIGVFIPIWNGRRSGHSGATYRSEMGLLNDFALGNLYGLDETIQYGMGAVRLSEMNQRSGHLSRLQLMLSKYEGSQRGFTNLMIQAFSWTMLLMMMNFSNSGSATRTEMILCTLAMMASFGPVVALSSLSNNLNQTLACGDRVLSLLEEIPEVEEVSGCESMVYEDAAVEDVTFAYGKTVVLERISLKIAPNSVTGIGGASGIGKSTLLKLIMRFWDVQSGRVVINGRNIRSVNTNDLRTAESYLTQDTVIFHDTLATNISIGKLSATQDEIETAAKKAGIHDFIMTLPQGYRTKAGELGDTLSGGEKQRIGLARAFLHDAPLMLLDEPTSNLDALNEALILKSIAESRANKTVVIVSHRPSTMSIADEVVELRSERIS</sequence>
<feature type="transmembrane region" description="Helical" evidence="10">
    <location>
        <begin position="133"/>
        <end position="150"/>
    </location>
</feature>
<evidence type="ECO:0000259" key="12">
    <source>
        <dbReference type="PROSITE" id="PS50929"/>
    </source>
</evidence>
<dbReference type="PROSITE" id="PS50893">
    <property type="entry name" value="ABC_TRANSPORTER_2"/>
    <property type="match status" value="2"/>
</dbReference>
<feature type="transmembrane region" description="Helical" evidence="10">
    <location>
        <begin position="21"/>
        <end position="46"/>
    </location>
</feature>
<evidence type="ECO:0000259" key="11">
    <source>
        <dbReference type="PROSITE" id="PS50893"/>
    </source>
</evidence>
<dbReference type="GO" id="GO:0005524">
    <property type="term" value="F:ATP binding"/>
    <property type="evidence" value="ECO:0007669"/>
    <property type="project" value="UniProtKB-KW"/>
</dbReference>
<dbReference type="RefSeq" id="WP_178978658.1">
    <property type="nucleotide sequence ID" value="NZ_JABXYR010000002.1"/>
</dbReference>
<comment type="subcellular location">
    <subcellularLocation>
        <location evidence="1">Cell membrane</location>
        <topology evidence="1">Multi-pass membrane protein</topology>
    </subcellularLocation>
</comment>
<dbReference type="PROSITE" id="PS50929">
    <property type="entry name" value="ABC_TM1F"/>
    <property type="match status" value="2"/>
</dbReference>
<organism evidence="13 14">
    <name type="scientific">Mogibacterium timidum</name>
    <dbReference type="NCBI Taxonomy" id="35519"/>
    <lineage>
        <taxon>Bacteria</taxon>
        <taxon>Bacillati</taxon>
        <taxon>Bacillota</taxon>
        <taxon>Clostridia</taxon>
        <taxon>Peptostreptococcales</taxon>
        <taxon>Anaerovoracaceae</taxon>
        <taxon>Mogibacterium</taxon>
    </lineage>
</organism>
<dbReference type="GO" id="GO:0140359">
    <property type="term" value="F:ABC-type transporter activity"/>
    <property type="evidence" value="ECO:0007669"/>
    <property type="project" value="InterPro"/>
</dbReference>
<dbReference type="Gene3D" id="1.20.1560.10">
    <property type="entry name" value="ABC transporter type 1, transmembrane domain"/>
    <property type="match status" value="2"/>
</dbReference>
<dbReference type="Proteomes" id="UP000526307">
    <property type="component" value="Unassembled WGS sequence"/>
</dbReference>
<evidence type="ECO:0000256" key="6">
    <source>
        <dbReference type="ARBA" id="ARBA00022840"/>
    </source>
</evidence>
<evidence type="ECO:0000256" key="7">
    <source>
        <dbReference type="ARBA" id="ARBA00022989"/>
    </source>
</evidence>
<dbReference type="Pfam" id="PF00005">
    <property type="entry name" value="ABC_tran"/>
    <property type="match status" value="2"/>
</dbReference>
<dbReference type="FunFam" id="3.40.50.300:FF:000854">
    <property type="entry name" value="Multidrug ABC transporter ATP-binding protein"/>
    <property type="match status" value="1"/>
</dbReference>
<feature type="domain" description="ABC transmembrane type-1" evidence="12">
    <location>
        <begin position="655"/>
        <end position="931"/>
    </location>
</feature>
<dbReference type="InterPro" id="IPR017871">
    <property type="entry name" value="ABC_transporter-like_CS"/>
</dbReference>
<keyword evidence="7 10" id="KW-1133">Transmembrane helix</keyword>